<evidence type="ECO:0000313" key="3">
    <source>
        <dbReference type="EMBL" id="SNQ60112.1"/>
    </source>
</evidence>
<dbReference type="EMBL" id="FZMP01000070">
    <property type="protein sequence ID" value="SNQ60112.1"/>
    <property type="molecule type" value="Genomic_DNA"/>
</dbReference>
<feature type="domain" description="Response regulatory" evidence="2">
    <location>
        <begin position="12"/>
        <end position="50"/>
    </location>
</feature>
<dbReference type="AlphaFoldDB" id="A0A284VLI8"/>
<evidence type="ECO:0000256" key="1">
    <source>
        <dbReference type="PROSITE-ProRule" id="PRU00169"/>
    </source>
</evidence>
<reference evidence="4" key="1">
    <citation type="submission" date="2017-06" db="EMBL/GenBank/DDBJ databases">
        <authorList>
            <person name="Cremers G."/>
        </authorList>
    </citation>
    <scope>NUCLEOTIDE SEQUENCE [LARGE SCALE GENOMIC DNA]</scope>
</reference>
<dbReference type="SUPFAM" id="SSF52172">
    <property type="entry name" value="CheY-like"/>
    <property type="match status" value="1"/>
</dbReference>
<keyword evidence="4" id="KW-1185">Reference proteome</keyword>
<dbReference type="GO" id="GO:0000160">
    <property type="term" value="P:phosphorelay signal transduction system"/>
    <property type="evidence" value="ECO:0007669"/>
    <property type="project" value="InterPro"/>
</dbReference>
<protein>
    <recommendedName>
        <fullName evidence="2">Response regulatory domain-containing protein</fullName>
    </recommendedName>
</protein>
<dbReference type="PROSITE" id="PS50110">
    <property type="entry name" value="RESPONSE_REGULATORY"/>
    <property type="match status" value="1"/>
</dbReference>
<comment type="caution">
    <text evidence="1">Lacks conserved residue(s) required for the propagation of feature annotation.</text>
</comment>
<gene>
    <name evidence="3" type="ORF">MNV_1610016</name>
</gene>
<name>A0A284VLI8_9EURY</name>
<dbReference type="Proteomes" id="UP000218615">
    <property type="component" value="Unassembled WGS sequence"/>
</dbReference>
<dbReference type="InterPro" id="IPR001789">
    <property type="entry name" value="Sig_transdc_resp-reg_receiver"/>
</dbReference>
<proteinExistence type="predicted"/>
<evidence type="ECO:0000313" key="4">
    <source>
        <dbReference type="Proteomes" id="UP000218615"/>
    </source>
</evidence>
<dbReference type="InterPro" id="IPR011006">
    <property type="entry name" value="CheY-like_superfamily"/>
</dbReference>
<evidence type="ECO:0000259" key="2">
    <source>
        <dbReference type="PROSITE" id="PS50110"/>
    </source>
</evidence>
<sequence>MNRGCDIIAETRILVVEDECIVAEDIRRTLQNMGYYVPATASSGEEAIKK</sequence>
<dbReference type="Gene3D" id="3.40.50.2300">
    <property type="match status" value="1"/>
</dbReference>
<accession>A0A284VLI8</accession>
<organism evidence="3 4">
    <name type="scientific">Candidatus Methanoperedens nitratireducens</name>
    <dbReference type="NCBI Taxonomy" id="1392998"/>
    <lineage>
        <taxon>Archaea</taxon>
        <taxon>Methanobacteriati</taxon>
        <taxon>Methanobacteriota</taxon>
        <taxon>Stenosarchaea group</taxon>
        <taxon>Methanomicrobia</taxon>
        <taxon>Methanosarcinales</taxon>
        <taxon>ANME-2 cluster</taxon>
        <taxon>Candidatus Methanoperedentaceae</taxon>
        <taxon>Candidatus Methanoperedens</taxon>
    </lineage>
</organism>